<feature type="transmembrane region" description="Helical" evidence="1">
    <location>
        <begin position="96"/>
        <end position="116"/>
    </location>
</feature>
<evidence type="ECO:0000256" key="1">
    <source>
        <dbReference type="SAM" id="Phobius"/>
    </source>
</evidence>
<feature type="transmembrane region" description="Helical" evidence="1">
    <location>
        <begin position="28"/>
        <end position="45"/>
    </location>
</feature>
<dbReference type="Proteomes" id="UP000500938">
    <property type="component" value="Chromosome"/>
</dbReference>
<dbReference type="AlphaFoldDB" id="A0A6M4IVU4"/>
<proteinExistence type="predicted"/>
<dbReference type="KEGG" id="ggr:HKW67_17960"/>
<evidence type="ECO:0000313" key="3">
    <source>
        <dbReference type="Proteomes" id="UP000500938"/>
    </source>
</evidence>
<gene>
    <name evidence="2" type="ORF">HKW67_17960</name>
</gene>
<feature type="transmembrane region" description="Helical" evidence="1">
    <location>
        <begin position="57"/>
        <end position="76"/>
    </location>
</feature>
<dbReference type="EMBL" id="CP053085">
    <property type="protein sequence ID" value="QJR38295.1"/>
    <property type="molecule type" value="Genomic_DNA"/>
</dbReference>
<keyword evidence="3" id="KW-1185">Reference proteome</keyword>
<organism evidence="2 3">
    <name type="scientific">Gemmatimonas groenlandica</name>
    <dbReference type="NCBI Taxonomy" id="2732249"/>
    <lineage>
        <taxon>Bacteria</taxon>
        <taxon>Pseudomonadati</taxon>
        <taxon>Gemmatimonadota</taxon>
        <taxon>Gemmatimonadia</taxon>
        <taxon>Gemmatimonadales</taxon>
        <taxon>Gemmatimonadaceae</taxon>
        <taxon>Gemmatimonas</taxon>
    </lineage>
</organism>
<keyword evidence="1" id="KW-1133">Transmembrane helix</keyword>
<protein>
    <submittedName>
        <fullName evidence="2">DUF2809 domain-containing protein</fullName>
    </submittedName>
</protein>
<dbReference type="Pfam" id="PF10990">
    <property type="entry name" value="DUF2809"/>
    <property type="match status" value="1"/>
</dbReference>
<sequence length="134" mass="14724">MHGLLLLIGTVALGLASRRYPAVLPEFVSTYAGDVLWASMVFWLLTLVRPNGEGRHLAAIAFAIAVAVEVSQRYHAPWIDAVRALPLGALALGQGFLWSDVACYLVGVILAAWIDWSLRTRRQKRVAISRETGR</sequence>
<reference evidence="2 3" key="1">
    <citation type="submission" date="2020-05" db="EMBL/GenBank/DDBJ databases">
        <title>Complete genome sequence of Gemmatimonas greenlandica TET16.</title>
        <authorList>
            <person name="Zeng Y."/>
        </authorList>
    </citation>
    <scope>NUCLEOTIDE SEQUENCE [LARGE SCALE GENOMIC DNA]</scope>
    <source>
        <strain evidence="2 3">TET16</strain>
    </source>
</reference>
<evidence type="ECO:0000313" key="2">
    <source>
        <dbReference type="EMBL" id="QJR38295.1"/>
    </source>
</evidence>
<name>A0A6M4IVU4_9BACT</name>
<keyword evidence="1" id="KW-0472">Membrane</keyword>
<accession>A0A6M4IVU4</accession>
<keyword evidence="1" id="KW-0812">Transmembrane</keyword>
<dbReference type="InterPro" id="IPR021257">
    <property type="entry name" value="DUF2809"/>
</dbReference>